<evidence type="ECO:0000313" key="2">
    <source>
        <dbReference type="EMBL" id="CAF4944839.1"/>
    </source>
</evidence>
<gene>
    <name evidence="1" type="ORF">BYL167_LOCUS33075</name>
    <name evidence="3" type="ORF">GIL414_LOCUS57770</name>
    <name evidence="2" type="ORF">SMN809_LOCUS53819</name>
</gene>
<organism evidence="1 4">
    <name type="scientific">Rotaria magnacalcarata</name>
    <dbReference type="NCBI Taxonomy" id="392030"/>
    <lineage>
        <taxon>Eukaryota</taxon>
        <taxon>Metazoa</taxon>
        <taxon>Spiralia</taxon>
        <taxon>Gnathifera</taxon>
        <taxon>Rotifera</taxon>
        <taxon>Eurotatoria</taxon>
        <taxon>Bdelloidea</taxon>
        <taxon>Philodinida</taxon>
        <taxon>Philodinidae</taxon>
        <taxon>Rotaria</taxon>
    </lineage>
</organism>
<dbReference type="EMBL" id="CAJOBH010063220">
    <property type="protein sequence ID" value="CAF4435400.1"/>
    <property type="molecule type" value="Genomic_DNA"/>
</dbReference>
<comment type="caution">
    <text evidence="1">The sequence shown here is derived from an EMBL/GenBank/DDBJ whole genome shotgun (WGS) entry which is preliminary data.</text>
</comment>
<proteinExistence type="predicted"/>
<feature type="non-terminal residue" evidence="1">
    <location>
        <position position="1"/>
    </location>
</feature>
<evidence type="ECO:0000313" key="4">
    <source>
        <dbReference type="Proteomes" id="UP000681967"/>
    </source>
</evidence>
<dbReference type="AlphaFoldDB" id="A0A8S2WK22"/>
<dbReference type="Proteomes" id="UP000676336">
    <property type="component" value="Unassembled WGS sequence"/>
</dbReference>
<dbReference type="Proteomes" id="UP000681720">
    <property type="component" value="Unassembled WGS sequence"/>
</dbReference>
<dbReference type="EMBL" id="CAJOBJ010210495">
    <property type="protein sequence ID" value="CAF5009452.1"/>
    <property type="molecule type" value="Genomic_DNA"/>
</dbReference>
<dbReference type="EMBL" id="CAJOBI010186174">
    <property type="protein sequence ID" value="CAF4944839.1"/>
    <property type="molecule type" value="Genomic_DNA"/>
</dbReference>
<accession>A0A8S2WK22</accession>
<evidence type="ECO:0000313" key="1">
    <source>
        <dbReference type="EMBL" id="CAF4435400.1"/>
    </source>
</evidence>
<sequence length="49" mass="5836">MAEKDYQKGQFYGSLFQRIQFHGVVIENTQNEMLPFDYCCSSVKKEIRK</sequence>
<evidence type="ECO:0000313" key="3">
    <source>
        <dbReference type="EMBL" id="CAF5009452.1"/>
    </source>
</evidence>
<dbReference type="Proteomes" id="UP000681967">
    <property type="component" value="Unassembled WGS sequence"/>
</dbReference>
<protein>
    <submittedName>
        <fullName evidence="1">Uncharacterized protein</fullName>
    </submittedName>
</protein>
<reference evidence="1" key="1">
    <citation type="submission" date="2021-02" db="EMBL/GenBank/DDBJ databases">
        <authorList>
            <person name="Nowell W R."/>
        </authorList>
    </citation>
    <scope>NUCLEOTIDE SEQUENCE</scope>
</reference>
<name>A0A8S2WK22_9BILA</name>